<evidence type="ECO:0000256" key="3">
    <source>
        <dbReference type="ARBA" id="ARBA00022475"/>
    </source>
</evidence>
<dbReference type="NCBIfam" id="TIGR00546">
    <property type="entry name" value="lnt"/>
    <property type="match status" value="1"/>
</dbReference>
<evidence type="ECO:0000313" key="13">
    <source>
        <dbReference type="Proteomes" id="UP000245059"/>
    </source>
</evidence>
<evidence type="ECO:0000313" key="11">
    <source>
        <dbReference type="EMBL" id="PWD87106.1"/>
    </source>
</evidence>
<dbReference type="PROSITE" id="PS50263">
    <property type="entry name" value="CN_HYDROLASE"/>
    <property type="match status" value="1"/>
</dbReference>
<feature type="transmembrane region" description="Helical" evidence="9">
    <location>
        <begin position="39"/>
        <end position="55"/>
    </location>
</feature>
<feature type="transmembrane region" description="Helical" evidence="9">
    <location>
        <begin position="61"/>
        <end position="78"/>
    </location>
</feature>
<dbReference type="Proteomes" id="UP000245217">
    <property type="component" value="Unassembled WGS sequence"/>
</dbReference>
<dbReference type="HAMAP" id="MF_01148">
    <property type="entry name" value="Lnt"/>
    <property type="match status" value="1"/>
</dbReference>
<feature type="transmembrane region" description="Helical" evidence="9">
    <location>
        <begin position="197"/>
        <end position="222"/>
    </location>
</feature>
<comment type="pathway">
    <text evidence="9">Protein modification; lipoprotein biosynthesis (N-acyl transfer).</text>
</comment>
<organism evidence="11 13">
    <name type="scientific">Ignatzschineria cameli</name>
    <dbReference type="NCBI Taxonomy" id="2182793"/>
    <lineage>
        <taxon>Bacteria</taxon>
        <taxon>Pseudomonadati</taxon>
        <taxon>Pseudomonadota</taxon>
        <taxon>Gammaproteobacteria</taxon>
        <taxon>Cardiobacteriales</taxon>
        <taxon>Ignatzschineriaceae</taxon>
        <taxon>Ignatzschineria</taxon>
    </lineage>
</organism>
<dbReference type="Gene3D" id="3.60.110.10">
    <property type="entry name" value="Carbon-nitrogen hydrolase"/>
    <property type="match status" value="1"/>
</dbReference>
<dbReference type="GO" id="GO:0005886">
    <property type="term" value="C:plasma membrane"/>
    <property type="evidence" value="ECO:0007669"/>
    <property type="project" value="UniProtKB-SubCell"/>
</dbReference>
<evidence type="ECO:0000256" key="6">
    <source>
        <dbReference type="ARBA" id="ARBA00022989"/>
    </source>
</evidence>
<comment type="catalytic activity">
    <reaction evidence="9">
        <text>N-terminal S-1,2-diacyl-sn-glyceryl-L-cysteinyl-[lipoprotein] + a glycerophospholipid = N-acyl-S-1,2-diacyl-sn-glyceryl-L-cysteinyl-[lipoprotein] + a 2-acyl-sn-glycero-3-phospholipid + H(+)</text>
        <dbReference type="Rhea" id="RHEA:48228"/>
        <dbReference type="Rhea" id="RHEA-COMP:14681"/>
        <dbReference type="Rhea" id="RHEA-COMP:14684"/>
        <dbReference type="ChEBI" id="CHEBI:15378"/>
        <dbReference type="ChEBI" id="CHEBI:136912"/>
        <dbReference type="ChEBI" id="CHEBI:140656"/>
        <dbReference type="ChEBI" id="CHEBI:140657"/>
        <dbReference type="ChEBI" id="CHEBI:140660"/>
        <dbReference type="EC" id="2.3.1.269"/>
    </reaction>
</comment>
<dbReference type="RefSeq" id="WP_109200696.1">
    <property type="nucleotide sequence ID" value="NZ_QEWS01000001.1"/>
</dbReference>
<feature type="domain" description="CN hydrolase" evidence="10">
    <location>
        <begin position="277"/>
        <end position="525"/>
    </location>
</feature>
<feature type="transmembrane region" description="Helical" evidence="9">
    <location>
        <begin position="538"/>
        <end position="555"/>
    </location>
</feature>
<keyword evidence="14" id="KW-1185">Reference proteome</keyword>
<keyword evidence="4 9" id="KW-0808">Transferase</keyword>
<dbReference type="OrthoDB" id="9804277at2"/>
<dbReference type="EMBL" id="QEWW01000002">
    <property type="protein sequence ID" value="PWD87106.1"/>
    <property type="molecule type" value="Genomic_DNA"/>
</dbReference>
<dbReference type="CDD" id="cd07571">
    <property type="entry name" value="ALP_N-acyl_transferase"/>
    <property type="match status" value="1"/>
</dbReference>
<feature type="transmembrane region" description="Helical" evidence="9">
    <location>
        <begin position="116"/>
        <end position="140"/>
    </location>
</feature>
<dbReference type="UniPathway" id="UPA00666"/>
<dbReference type="Pfam" id="PF20154">
    <property type="entry name" value="LNT_N"/>
    <property type="match status" value="1"/>
</dbReference>
<evidence type="ECO:0000256" key="4">
    <source>
        <dbReference type="ARBA" id="ARBA00022679"/>
    </source>
</evidence>
<dbReference type="SUPFAM" id="SSF56317">
    <property type="entry name" value="Carbon-nitrogen hydrolase"/>
    <property type="match status" value="1"/>
</dbReference>
<dbReference type="PANTHER" id="PTHR38686">
    <property type="entry name" value="APOLIPOPROTEIN N-ACYLTRANSFERASE"/>
    <property type="match status" value="1"/>
</dbReference>
<feature type="transmembrane region" description="Helical" evidence="9">
    <location>
        <begin position="152"/>
        <end position="177"/>
    </location>
</feature>
<name>A0A2U2AS58_9GAMM</name>
<comment type="subcellular location">
    <subcellularLocation>
        <location evidence="1 9">Cell membrane</location>
        <topology evidence="1 9">Multi-pass membrane protein</topology>
    </subcellularLocation>
</comment>
<feature type="transmembrane region" description="Helical" evidence="9">
    <location>
        <begin position="85"/>
        <end position="104"/>
    </location>
</feature>
<dbReference type="PANTHER" id="PTHR38686:SF1">
    <property type="entry name" value="APOLIPOPROTEIN N-ACYLTRANSFERASE"/>
    <property type="match status" value="1"/>
</dbReference>
<keyword evidence="11" id="KW-0449">Lipoprotein</keyword>
<evidence type="ECO:0000256" key="9">
    <source>
        <dbReference type="HAMAP-Rule" id="MF_01148"/>
    </source>
</evidence>
<keyword evidence="7 9" id="KW-0472">Membrane</keyword>
<protein>
    <recommendedName>
        <fullName evidence="9">Apolipoprotein N-acyltransferase</fullName>
        <shortName evidence="9">ALP N-acyltransferase</shortName>
        <ecNumber evidence="9">2.3.1.269</ecNumber>
    </recommendedName>
</protein>
<dbReference type="InterPro" id="IPR003010">
    <property type="entry name" value="C-N_Hydrolase"/>
</dbReference>
<keyword evidence="6 9" id="KW-1133">Transmembrane helix</keyword>
<dbReference type="Proteomes" id="UP000245059">
    <property type="component" value="Unassembled WGS sequence"/>
</dbReference>
<comment type="similarity">
    <text evidence="2 9">Belongs to the CN hydrolase family. Apolipoprotein N-acyltransferase subfamily.</text>
</comment>
<accession>A0A2U2AS58</accession>
<evidence type="ECO:0000256" key="1">
    <source>
        <dbReference type="ARBA" id="ARBA00004651"/>
    </source>
</evidence>
<dbReference type="Pfam" id="PF00795">
    <property type="entry name" value="CN_hydrolase"/>
    <property type="match status" value="1"/>
</dbReference>
<dbReference type="GO" id="GO:0016410">
    <property type="term" value="F:N-acyltransferase activity"/>
    <property type="evidence" value="ECO:0007669"/>
    <property type="project" value="UniProtKB-UniRule"/>
</dbReference>
<reference evidence="11" key="1">
    <citation type="journal article" date="2018" name="Genome Announc.">
        <title>Ignatzschineria cameli sp. nov., isolated from necrotic foot tissue of dromedaries (Camelus dromedarius) and associated maggots (Wohlfahrtia species) in Dubai.</title>
        <authorList>
            <person name="Tsang C.C."/>
            <person name="Tang J.Y."/>
            <person name="Fong J.Y."/>
            <person name="Kinne J."/>
            <person name="Lee H.H."/>
            <person name="Joseph M."/>
            <person name="Jose S."/>
            <person name="Schuster R.K."/>
            <person name="Tang Y."/>
            <person name="Sivakumar S."/>
            <person name="Chen J.H."/>
            <person name="Teng J.L."/>
            <person name="Lau S.K."/>
            <person name="Wernery U."/>
            <person name="Woo P.C."/>
        </authorList>
    </citation>
    <scope>NUCLEOTIDE SEQUENCE</scope>
    <source>
        <strain evidence="11">UAE-HKU57</strain>
        <strain evidence="12">UAE-HKU58</strain>
    </source>
</reference>
<keyword evidence="5 9" id="KW-0812">Transmembrane</keyword>
<keyword evidence="8 9" id="KW-0012">Acyltransferase</keyword>
<dbReference type="GO" id="GO:0042158">
    <property type="term" value="P:lipoprotein biosynthetic process"/>
    <property type="evidence" value="ECO:0007669"/>
    <property type="project" value="UniProtKB-UniRule"/>
</dbReference>
<proteinExistence type="inferred from homology"/>
<evidence type="ECO:0000313" key="12">
    <source>
        <dbReference type="EMBL" id="PWD94078.1"/>
    </source>
</evidence>
<evidence type="ECO:0000256" key="7">
    <source>
        <dbReference type="ARBA" id="ARBA00023136"/>
    </source>
</evidence>
<evidence type="ECO:0000256" key="8">
    <source>
        <dbReference type="ARBA" id="ARBA00023315"/>
    </source>
</evidence>
<keyword evidence="3 9" id="KW-1003">Cell membrane</keyword>
<dbReference type="InterPro" id="IPR036526">
    <property type="entry name" value="C-N_Hydrolase_sf"/>
</dbReference>
<dbReference type="EMBL" id="QEWV01000001">
    <property type="protein sequence ID" value="PWD94078.1"/>
    <property type="molecule type" value="Genomic_DNA"/>
</dbReference>
<evidence type="ECO:0000256" key="2">
    <source>
        <dbReference type="ARBA" id="ARBA00010065"/>
    </source>
</evidence>
<dbReference type="InterPro" id="IPR004563">
    <property type="entry name" value="Apolipo_AcylTrfase"/>
</dbReference>
<comment type="function">
    <text evidence="9">Catalyzes the phospholipid dependent N-acylation of the N-terminal cysteine of apolipoprotein, the last step in lipoprotein maturation.</text>
</comment>
<reference evidence="13 14" key="2">
    <citation type="submission" date="2018-05" db="EMBL/GenBank/DDBJ databases">
        <title>Ignatzschineria dubaiensis sp. nov., isolated from necrotic foot tissues of dromedaries (Camelus dromedarius) and associated maggots in Dubai, United Arab Emirates.</title>
        <authorList>
            <person name="Tsang C.C."/>
            <person name="Tang J.Y.M."/>
            <person name="Fong J.Y.H."/>
            <person name="Kinne J."/>
            <person name="Lee H.H."/>
            <person name="Joseph M."/>
            <person name="Jose S."/>
            <person name="Schuster R.K."/>
            <person name="Tang Y."/>
            <person name="Sivakumar S."/>
            <person name="Chen J.H.K."/>
            <person name="Teng J.L.L."/>
            <person name="Lau S.K.P."/>
            <person name="Wernery U."/>
            <person name="Woo P.C.Y."/>
        </authorList>
    </citation>
    <scope>NUCLEOTIDE SEQUENCE [LARGE SCALE GENOMIC DNA]</scope>
    <source>
        <strain evidence="13">UAE-HKU57</strain>
        <strain evidence="14">UAE-HKU58</strain>
    </source>
</reference>
<evidence type="ECO:0000313" key="14">
    <source>
        <dbReference type="Proteomes" id="UP000245217"/>
    </source>
</evidence>
<evidence type="ECO:0000256" key="5">
    <source>
        <dbReference type="ARBA" id="ARBA00022692"/>
    </source>
</evidence>
<evidence type="ECO:0000259" key="10">
    <source>
        <dbReference type="PROSITE" id="PS50263"/>
    </source>
</evidence>
<dbReference type="EC" id="2.3.1.269" evidence="9"/>
<dbReference type="AlphaFoldDB" id="A0A2U2AS58"/>
<comment type="caution">
    <text evidence="11">The sequence shown here is derived from an EMBL/GenBank/DDBJ whole genome shotgun (WGS) entry which is preliminary data.</text>
</comment>
<gene>
    <name evidence="9 11" type="primary">lnt</name>
    <name evidence="11" type="ORF">DC077_04685</name>
    <name evidence="12" type="ORF">DC078_00565</name>
</gene>
<sequence length="560" mass="62805">MKGLKEKRMVKRDIKTVANEYHKASKIGGQTQVKRSSSLWLRMAAMIILGAMMPLSFSPFGYGFFAPILLALWLLLILSESAKRAFWLSLLFGISFFTVGVWWIRISLLEFGGAPLPLGILLTFLLALYLGLYYAFLGYLMRKIPLALPLRLGVIFPLMGVLLEFVRSQLLTGFPWLSLGYTLTDYPLAEWLFPQMGALMASFWIYWSAALLLLLLLSLPIFRSVNALLKDGSKKSWQRYSPSLFMAGVLVFLIGGAGLFLNDKISPKGAPLKVALIQGNIAQELKFSEAQYYEILATYFQLTAEVAPNVDLIIWPETAVPALYEQEVALGETLRKLSQEEKTTVMTGIFSGQGSVIRNSVVAYSDQLRSRDQRYDKVHLVPFGEFLPFRSLLDLLSGMIEIPFSDLSAGRTRQAPFIIKHEDAGEAVTTQLSTFICYEAVFGDELRYLGEQSDFLVNVSNDAWFGDSIGPWQHFQITRARAIELQREMVRATNNGITALIGRNGSVRAMLPQFEQGVLEVEVVPYSGITAYSRIGDFFWLLILWGVGGLAVLLFRRRLG</sequence>
<feature type="transmembrane region" description="Helical" evidence="9">
    <location>
        <begin position="243"/>
        <end position="261"/>
    </location>
</feature>
<dbReference type="InterPro" id="IPR045378">
    <property type="entry name" value="LNT_N"/>
</dbReference>